<dbReference type="GO" id="GO:0010968">
    <property type="term" value="P:regulation of microtubule nucleation"/>
    <property type="evidence" value="ECO:0007669"/>
    <property type="project" value="InterPro"/>
</dbReference>
<keyword evidence="1" id="KW-0853">WD repeat</keyword>
<dbReference type="OrthoDB" id="1602884at2759"/>
<evidence type="ECO:0000256" key="3">
    <source>
        <dbReference type="SAM" id="MobiDB-lite"/>
    </source>
</evidence>
<name>A0A6I9THM4_SESIN</name>
<protein>
    <submittedName>
        <fullName evidence="6">Protein NEDD1</fullName>
    </submittedName>
</protein>
<dbReference type="Pfam" id="PF12894">
    <property type="entry name" value="ANAPC4_WD40"/>
    <property type="match status" value="1"/>
</dbReference>
<dbReference type="AlphaFoldDB" id="A0A6I9THM4"/>
<feature type="coiled-coil region" evidence="2">
    <location>
        <begin position="759"/>
        <end position="786"/>
    </location>
</feature>
<dbReference type="InParanoid" id="A0A6I9THM4"/>
<dbReference type="SMART" id="SM00320">
    <property type="entry name" value="WD40"/>
    <property type="match status" value="6"/>
</dbReference>
<sequence>MSSLESVKLLLAAAGGDTVKLFDISVEPQNPCVLTYSPSPGVHINSVKWNHNNLVLATAGEDSKISLWRKNGQSLWTVPAKNARGETVEPSEAISMISFSNKGSRYLCSGGTSQVVRIWDLQNKRCVKWLKGHTDTITGVMYNCKDEHIASVSRKGDLILHNLASGTRAAELRDPNGQVLGALDYSRMSRHLLVTAGDDGSIHLWDTTGRSPKVSWLKQHSAPTSGVSFSPSNDKIVASVGLDMKLYTFDTGSRKPSSCIPYEAPFSSLAFTDDGLTLAAGTVSGQIVFYDVRGKPQPITVLRAYGNSEAVTNLCWQRSKPVTVNENNCTDETVLLAGDTGDSILMPDPLPSRSSSSLSMPTAASGSRNLSHSAISGDMFSTSAGNSKSSAPSLSASEESPVRSSLLTGRTLGRLHAPRSYNFKDDMEVFSPLVEVQPITPTLDKLWDNHDASNKDLDRKPSFLFSSRRFGSSEDGAIDNHPVSDWKPNSASKQDDVHSTLSPLTSILTSTRADDSSSTTPPEAWGGQRLSDKFIHQRQSINMPSRFAMMTSCSSSSGLMSSGLQDSLPTSQNTTSLVSGLSQINLRGKENCKQEISLGSSEAVVSPSVTKSITGQANLDTLGPALSLPRRFSSYAERIAATPSLSETTSLSVGSPKSKKTGAETREELLNSLLSRSEIQSATGTSALMTTNGGVTQSQNSLSQPDSQQGASFTLQLFQRTLEETLASFQKSIHEDMRNLHIEILRQFHLQEMEVSSVMRLILENQAEIMKEIQSLQKETRQLRQLL</sequence>
<dbReference type="Gene3D" id="2.130.10.10">
    <property type="entry name" value="YVTN repeat-like/Quinoprotein amine dehydrogenase"/>
    <property type="match status" value="2"/>
</dbReference>
<keyword evidence="5" id="KW-1185">Reference proteome</keyword>
<dbReference type="GO" id="GO:0000919">
    <property type="term" value="P:cell plate assembly"/>
    <property type="evidence" value="ECO:0007669"/>
    <property type="project" value="TreeGrafter"/>
</dbReference>
<dbReference type="Proteomes" id="UP000504604">
    <property type="component" value="Linkage group LG7"/>
</dbReference>
<feature type="repeat" description="WD" evidence="1">
    <location>
        <begin position="87"/>
        <end position="129"/>
    </location>
</feature>
<dbReference type="KEGG" id="sind:105167120"/>
<dbReference type="GO" id="GO:0032467">
    <property type="term" value="P:positive regulation of cytokinesis"/>
    <property type="evidence" value="ECO:0007669"/>
    <property type="project" value="TreeGrafter"/>
</dbReference>
<evidence type="ECO:0000259" key="4">
    <source>
        <dbReference type="Pfam" id="PF12894"/>
    </source>
</evidence>
<feature type="compositionally biased region" description="Low complexity" evidence="3">
    <location>
        <begin position="381"/>
        <end position="399"/>
    </location>
</feature>
<dbReference type="GO" id="GO:0060236">
    <property type="term" value="P:regulation of mitotic spindle organization"/>
    <property type="evidence" value="ECO:0007669"/>
    <property type="project" value="TreeGrafter"/>
</dbReference>
<dbReference type="GO" id="GO:0140496">
    <property type="term" value="F:gamma-tubulin complex binding"/>
    <property type="evidence" value="ECO:0007669"/>
    <property type="project" value="InterPro"/>
</dbReference>
<feature type="region of interest" description="Disordered" evidence="3">
    <location>
        <begin position="474"/>
        <end position="527"/>
    </location>
</feature>
<organism evidence="5 6">
    <name type="scientific">Sesamum indicum</name>
    <name type="common">Oriental sesame</name>
    <name type="synonym">Sesamum orientale</name>
    <dbReference type="NCBI Taxonomy" id="4182"/>
    <lineage>
        <taxon>Eukaryota</taxon>
        <taxon>Viridiplantae</taxon>
        <taxon>Streptophyta</taxon>
        <taxon>Embryophyta</taxon>
        <taxon>Tracheophyta</taxon>
        <taxon>Spermatophyta</taxon>
        <taxon>Magnoliopsida</taxon>
        <taxon>eudicotyledons</taxon>
        <taxon>Gunneridae</taxon>
        <taxon>Pentapetalae</taxon>
        <taxon>asterids</taxon>
        <taxon>lamiids</taxon>
        <taxon>Lamiales</taxon>
        <taxon>Pedaliaceae</taxon>
        <taxon>Sesamum</taxon>
    </lineage>
</organism>
<keyword evidence="2" id="KW-0175">Coiled coil</keyword>
<evidence type="ECO:0000256" key="2">
    <source>
        <dbReference type="SAM" id="Coils"/>
    </source>
</evidence>
<dbReference type="Gramene" id="SIN_1008664.t">
    <property type="protein sequence ID" value="SIN_1008664.t"/>
    <property type="gene ID" value="SIN_1008664"/>
</dbReference>
<dbReference type="RefSeq" id="XP_011085001.1">
    <property type="nucleotide sequence ID" value="XM_011086699.2"/>
</dbReference>
<dbReference type="SUPFAM" id="SSF50978">
    <property type="entry name" value="WD40 repeat-like"/>
    <property type="match status" value="1"/>
</dbReference>
<feature type="repeat" description="WD" evidence="1">
    <location>
        <begin position="192"/>
        <end position="206"/>
    </location>
</feature>
<dbReference type="Pfam" id="PF00400">
    <property type="entry name" value="WD40"/>
    <property type="match status" value="1"/>
</dbReference>
<evidence type="ECO:0000313" key="6">
    <source>
        <dbReference type="RefSeq" id="XP_011085001.1"/>
    </source>
</evidence>
<dbReference type="GeneID" id="105167120"/>
<reference evidence="6" key="1">
    <citation type="submission" date="2025-08" db="UniProtKB">
        <authorList>
            <consortium name="RefSeq"/>
        </authorList>
    </citation>
    <scope>IDENTIFICATION</scope>
</reference>
<dbReference type="FunCoup" id="A0A6I9THM4">
    <property type="interactions" value="2849"/>
</dbReference>
<dbReference type="PANTHER" id="PTHR45096:SF1">
    <property type="entry name" value="PROTEIN NEDD1"/>
    <property type="match status" value="1"/>
</dbReference>
<gene>
    <name evidence="6" type="primary">LOC105167120</name>
</gene>
<dbReference type="InterPro" id="IPR036322">
    <property type="entry name" value="WD40_repeat_dom_sf"/>
</dbReference>
<evidence type="ECO:0000256" key="1">
    <source>
        <dbReference type="PROSITE-ProRule" id="PRU00221"/>
    </source>
</evidence>
<dbReference type="GO" id="GO:2000694">
    <property type="term" value="P:regulation of phragmoplast microtubule organization"/>
    <property type="evidence" value="ECO:0007669"/>
    <property type="project" value="TreeGrafter"/>
</dbReference>
<dbReference type="InterPro" id="IPR001680">
    <property type="entry name" value="WD40_rpt"/>
</dbReference>
<dbReference type="InterPro" id="IPR024977">
    <property type="entry name" value="Apc4-like_WD40_dom"/>
</dbReference>
<feature type="repeat" description="WD" evidence="1">
    <location>
        <begin position="44"/>
        <end position="68"/>
    </location>
</feature>
<dbReference type="PANTHER" id="PTHR45096">
    <property type="entry name" value="PROTEIN NEDD1"/>
    <property type="match status" value="1"/>
</dbReference>
<accession>A0A6I9THM4</accession>
<feature type="region of interest" description="Disordered" evidence="3">
    <location>
        <begin position="688"/>
        <end position="707"/>
    </location>
</feature>
<dbReference type="GO" id="GO:0005828">
    <property type="term" value="C:kinetochore microtubule"/>
    <property type="evidence" value="ECO:0007669"/>
    <property type="project" value="TreeGrafter"/>
</dbReference>
<feature type="region of interest" description="Disordered" evidence="3">
    <location>
        <begin position="340"/>
        <end position="405"/>
    </location>
</feature>
<dbReference type="InterPro" id="IPR015943">
    <property type="entry name" value="WD40/YVTN_repeat-like_dom_sf"/>
</dbReference>
<feature type="domain" description="Anaphase-promoting complex subunit 4-like WD40" evidence="4">
    <location>
        <begin position="47"/>
        <end position="143"/>
    </location>
</feature>
<dbReference type="PROSITE" id="PS50082">
    <property type="entry name" value="WD_REPEATS_2"/>
    <property type="match status" value="3"/>
</dbReference>
<evidence type="ECO:0000313" key="5">
    <source>
        <dbReference type="Proteomes" id="UP000504604"/>
    </source>
</evidence>
<proteinExistence type="predicted"/>
<dbReference type="InterPro" id="IPR044621">
    <property type="entry name" value="NEDD1"/>
</dbReference>
<feature type="compositionally biased region" description="Low complexity" evidence="3">
    <location>
        <begin position="351"/>
        <end position="367"/>
    </location>
</feature>
<feature type="compositionally biased region" description="Low complexity" evidence="3">
    <location>
        <begin position="499"/>
        <end position="520"/>
    </location>
</feature>